<organism evidence="2 3">
    <name type="scientific">Halorubrum rutilum</name>
    <dbReference type="NCBI Taxonomy" id="1364933"/>
    <lineage>
        <taxon>Archaea</taxon>
        <taxon>Methanobacteriati</taxon>
        <taxon>Methanobacteriota</taxon>
        <taxon>Stenosarchaea group</taxon>
        <taxon>Halobacteria</taxon>
        <taxon>Halobacteriales</taxon>
        <taxon>Haloferacaceae</taxon>
        <taxon>Halorubrum</taxon>
    </lineage>
</organism>
<gene>
    <name evidence="2" type="ORF">ACFQMF_13840</name>
</gene>
<keyword evidence="3" id="KW-1185">Reference proteome</keyword>
<keyword evidence="1" id="KW-0812">Transmembrane</keyword>
<sequence>MSLRDRRIVAGIVAVGAGVVSPLLAEEVLAHRLGLEGMPVFYGFLAFSAVGTGIAARYCSTYSWKYLLLYGVLAFAGAFLTFIYMFGQTRA</sequence>
<feature type="transmembrane region" description="Helical" evidence="1">
    <location>
        <begin position="66"/>
        <end position="86"/>
    </location>
</feature>
<keyword evidence="1" id="KW-0472">Membrane</keyword>
<keyword evidence="1" id="KW-1133">Transmembrane helix</keyword>
<comment type="caution">
    <text evidence="2">The sequence shown here is derived from an EMBL/GenBank/DDBJ whole genome shotgun (WGS) entry which is preliminary data.</text>
</comment>
<evidence type="ECO:0008006" key="4">
    <source>
        <dbReference type="Google" id="ProtNLM"/>
    </source>
</evidence>
<protein>
    <recommendedName>
        <fullName evidence="4">Major facilitator superfamily (MFS) profile domain-containing protein</fullName>
    </recommendedName>
</protein>
<evidence type="ECO:0000313" key="3">
    <source>
        <dbReference type="Proteomes" id="UP001596545"/>
    </source>
</evidence>
<proteinExistence type="predicted"/>
<reference evidence="2 3" key="1">
    <citation type="journal article" date="2019" name="Int. J. Syst. Evol. Microbiol.">
        <title>The Global Catalogue of Microorganisms (GCM) 10K type strain sequencing project: providing services to taxonomists for standard genome sequencing and annotation.</title>
        <authorList>
            <consortium name="The Broad Institute Genomics Platform"/>
            <consortium name="The Broad Institute Genome Sequencing Center for Infectious Disease"/>
            <person name="Wu L."/>
            <person name="Ma J."/>
        </authorList>
    </citation>
    <scope>NUCLEOTIDE SEQUENCE [LARGE SCALE GENOMIC DNA]</scope>
    <source>
        <strain evidence="2 3">CGMCC 1.12554</strain>
    </source>
</reference>
<name>A0ABD6ANE5_9EURY</name>
<dbReference type="EMBL" id="JBHTBL010000011">
    <property type="protein sequence ID" value="MFC7325657.1"/>
    <property type="molecule type" value="Genomic_DNA"/>
</dbReference>
<dbReference type="AlphaFoldDB" id="A0ABD6ANE5"/>
<evidence type="ECO:0000313" key="2">
    <source>
        <dbReference type="EMBL" id="MFC7325657.1"/>
    </source>
</evidence>
<dbReference type="RefSeq" id="WP_256408380.1">
    <property type="nucleotide sequence ID" value="NZ_JANHDN010000002.1"/>
</dbReference>
<dbReference type="Proteomes" id="UP001596545">
    <property type="component" value="Unassembled WGS sequence"/>
</dbReference>
<accession>A0ABD6ANE5</accession>
<feature type="transmembrane region" description="Helical" evidence="1">
    <location>
        <begin position="41"/>
        <end position="59"/>
    </location>
</feature>
<evidence type="ECO:0000256" key="1">
    <source>
        <dbReference type="SAM" id="Phobius"/>
    </source>
</evidence>